<evidence type="ECO:0000256" key="17">
    <source>
        <dbReference type="ARBA" id="ARBA00023264"/>
    </source>
</evidence>
<gene>
    <name evidence="20" type="ORF">VVD49_12220</name>
</gene>
<protein>
    <recommendedName>
        <fullName evidence="7 18">Phosphatidate cytidylyltransferase</fullName>
        <ecNumber evidence="6 18">2.7.7.41</ecNumber>
    </recommendedName>
</protein>
<keyword evidence="16" id="KW-0594">Phospholipid biosynthesis</keyword>
<evidence type="ECO:0000256" key="9">
    <source>
        <dbReference type="ARBA" id="ARBA00022516"/>
    </source>
</evidence>
<comment type="subcellular location">
    <subcellularLocation>
        <location evidence="2">Cell membrane</location>
        <topology evidence="2">Multi-pass membrane protein</topology>
    </subcellularLocation>
</comment>
<keyword evidence="15 19" id="KW-0472">Membrane</keyword>
<evidence type="ECO:0000256" key="1">
    <source>
        <dbReference type="ARBA" id="ARBA00001698"/>
    </source>
</evidence>
<evidence type="ECO:0000313" key="21">
    <source>
        <dbReference type="Proteomes" id="UP001331561"/>
    </source>
</evidence>
<keyword evidence="12 18" id="KW-0548">Nucleotidyltransferase</keyword>
<evidence type="ECO:0000256" key="18">
    <source>
        <dbReference type="RuleBase" id="RU003938"/>
    </source>
</evidence>
<dbReference type="EMBL" id="JAYXHS010000002">
    <property type="protein sequence ID" value="MEC5386494.1"/>
    <property type="molecule type" value="Genomic_DNA"/>
</dbReference>
<feature type="transmembrane region" description="Helical" evidence="19">
    <location>
        <begin position="76"/>
        <end position="99"/>
    </location>
</feature>
<evidence type="ECO:0000313" key="20">
    <source>
        <dbReference type="EMBL" id="MEC5386494.1"/>
    </source>
</evidence>
<comment type="pathway">
    <text evidence="4">Lipid metabolism.</text>
</comment>
<evidence type="ECO:0000256" key="19">
    <source>
        <dbReference type="SAM" id="Phobius"/>
    </source>
</evidence>
<keyword evidence="21" id="KW-1185">Reference proteome</keyword>
<dbReference type="PANTHER" id="PTHR46382">
    <property type="entry name" value="PHOSPHATIDATE CYTIDYLYLTRANSFERASE"/>
    <property type="match status" value="1"/>
</dbReference>
<comment type="caution">
    <text evidence="20">The sequence shown here is derived from an EMBL/GenBank/DDBJ whole genome shotgun (WGS) entry which is preliminary data.</text>
</comment>
<evidence type="ECO:0000256" key="15">
    <source>
        <dbReference type="ARBA" id="ARBA00023136"/>
    </source>
</evidence>
<name>A0ABU6K4E9_9RHOO</name>
<keyword evidence="17" id="KW-1208">Phospholipid metabolism</keyword>
<keyword evidence="10 18" id="KW-0808">Transferase</keyword>
<evidence type="ECO:0000256" key="8">
    <source>
        <dbReference type="ARBA" id="ARBA00022475"/>
    </source>
</evidence>
<keyword evidence="13 19" id="KW-1133">Transmembrane helix</keyword>
<evidence type="ECO:0000256" key="11">
    <source>
        <dbReference type="ARBA" id="ARBA00022692"/>
    </source>
</evidence>
<evidence type="ECO:0000256" key="13">
    <source>
        <dbReference type="ARBA" id="ARBA00022989"/>
    </source>
</evidence>
<evidence type="ECO:0000256" key="6">
    <source>
        <dbReference type="ARBA" id="ARBA00012487"/>
    </source>
</evidence>
<dbReference type="GO" id="GO:0004605">
    <property type="term" value="F:phosphatidate cytidylyltransferase activity"/>
    <property type="evidence" value="ECO:0007669"/>
    <property type="project" value="UniProtKB-EC"/>
</dbReference>
<dbReference type="EC" id="2.7.7.41" evidence="6 18"/>
<feature type="transmembrane region" description="Helical" evidence="19">
    <location>
        <begin position="106"/>
        <end position="125"/>
    </location>
</feature>
<evidence type="ECO:0000256" key="2">
    <source>
        <dbReference type="ARBA" id="ARBA00004651"/>
    </source>
</evidence>
<evidence type="ECO:0000256" key="7">
    <source>
        <dbReference type="ARBA" id="ARBA00019373"/>
    </source>
</evidence>
<evidence type="ECO:0000256" key="16">
    <source>
        <dbReference type="ARBA" id="ARBA00023209"/>
    </source>
</evidence>
<feature type="transmembrane region" description="Helical" evidence="19">
    <location>
        <begin position="173"/>
        <end position="192"/>
    </location>
</feature>
<organism evidence="20 21">
    <name type="scientific">Uliginosibacterium silvisoli</name>
    <dbReference type="NCBI Taxonomy" id="3114758"/>
    <lineage>
        <taxon>Bacteria</taxon>
        <taxon>Pseudomonadati</taxon>
        <taxon>Pseudomonadota</taxon>
        <taxon>Betaproteobacteria</taxon>
        <taxon>Rhodocyclales</taxon>
        <taxon>Zoogloeaceae</taxon>
        <taxon>Uliginosibacterium</taxon>
    </lineage>
</organism>
<dbReference type="Pfam" id="PF01148">
    <property type="entry name" value="CTP_transf_1"/>
    <property type="match status" value="1"/>
</dbReference>
<feature type="transmembrane region" description="Helical" evidence="19">
    <location>
        <begin position="6"/>
        <end position="39"/>
    </location>
</feature>
<reference evidence="20 21" key="1">
    <citation type="submission" date="2024-01" db="EMBL/GenBank/DDBJ databases">
        <title>Uliginosibacterium soil sp. nov.</title>
        <authorList>
            <person name="Lv Y."/>
        </authorList>
    </citation>
    <scope>NUCLEOTIDE SEQUENCE [LARGE SCALE GENOMIC DNA]</scope>
    <source>
        <strain evidence="20 21">H3</strain>
    </source>
</reference>
<proteinExistence type="inferred from homology"/>
<sequence length="266" mass="28592">MLKTRILTALGLVAVLLLLVFLAPDWAWGLTIAAIVWLASGEWSRLVHASPVGRYVFGVLAVLPIVAWSFAKSDEILLGAAYVASLALWVFSVPVFLRFQIRLDGVYARFGYGLLILVSTALALIELRRAGPWVLICFMLPVWIADVAAFFVGRKWGRVKLAPTISPGKSREGALGALVAVGLYAVGMHLFAPGLASQVNLFLVIGLALVFACLSIAGDLFESLLKRQAGVKDSGTLLPGHGGVLDRVDSLLSTMPLAGLLWMIFH</sequence>
<dbReference type="Proteomes" id="UP001331561">
    <property type="component" value="Unassembled WGS sequence"/>
</dbReference>
<feature type="transmembrane region" description="Helical" evidence="19">
    <location>
        <begin position="131"/>
        <end position="152"/>
    </location>
</feature>
<evidence type="ECO:0000256" key="12">
    <source>
        <dbReference type="ARBA" id="ARBA00022695"/>
    </source>
</evidence>
<keyword evidence="14" id="KW-0443">Lipid metabolism</keyword>
<accession>A0ABU6K4E9</accession>
<evidence type="ECO:0000256" key="10">
    <source>
        <dbReference type="ARBA" id="ARBA00022679"/>
    </source>
</evidence>
<evidence type="ECO:0000256" key="3">
    <source>
        <dbReference type="ARBA" id="ARBA00005119"/>
    </source>
</evidence>
<evidence type="ECO:0000256" key="5">
    <source>
        <dbReference type="ARBA" id="ARBA00010185"/>
    </source>
</evidence>
<evidence type="ECO:0000256" key="4">
    <source>
        <dbReference type="ARBA" id="ARBA00005189"/>
    </source>
</evidence>
<comment type="pathway">
    <text evidence="3 18">Phospholipid metabolism; CDP-diacylglycerol biosynthesis; CDP-diacylglycerol from sn-glycerol 3-phosphate: step 3/3.</text>
</comment>
<keyword evidence="11 18" id="KW-0812">Transmembrane</keyword>
<dbReference type="RefSeq" id="WP_327599459.1">
    <property type="nucleotide sequence ID" value="NZ_JAYXHS010000002.1"/>
</dbReference>
<comment type="catalytic activity">
    <reaction evidence="1 18">
        <text>a 1,2-diacyl-sn-glycero-3-phosphate + CTP + H(+) = a CDP-1,2-diacyl-sn-glycerol + diphosphate</text>
        <dbReference type="Rhea" id="RHEA:16229"/>
        <dbReference type="ChEBI" id="CHEBI:15378"/>
        <dbReference type="ChEBI" id="CHEBI:33019"/>
        <dbReference type="ChEBI" id="CHEBI:37563"/>
        <dbReference type="ChEBI" id="CHEBI:58332"/>
        <dbReference type="ChEBI" id="CHEBI:58608"/>
        <dbReference type="EC" id="2.7.7.41"/>
    </reaction>
</comment>
<dbReference type="PANTHER" id="PTHR46382:SF1">
    <property type="entry name" value="PHOSPHATIDATE CYTIDYLYLTRANSFERASE"/>
    <property type="match status" value="1"/>
</dbReference>
<keyword evidence="9" id="KW-0444">Lipid biosynthesis</keyword>
<dbReference type="PROSITE" id="PS01315">
    <property type="entry name" value="CDS"/>
    <property type="match status" value="1"/>
</dbReference>
<dbReference type="InterPro" id="IPR000374">
    <property type="entry name" value="PC_trans"/>
</dbReference>
<comment type="similarity">
    <text evidence="5 18">Belongs to the CDS family.</text>
</comment>
<feature type="transmembrane region" description="Helical" evidence="19">
    <location>
        <begin position="51"/>
        <end position="70"/>
    </location>
</feature>
<feature type="transmembrane region" description="Helical" evidence="19">
    <location>
        <begin position="198"/>
        <end position="217"/>
    </location>
</feature>
<evidence type="ECO:0000256" key="14">
    <source>
        <dbReference type="ARBA" id="ARBA00023098"/>
    </source>
</evidence>
<keyword evidence="8" id="KW-1003">Cell membrane</keyword>